<evidence type="ECO:0000256" key="1">
    <source>
        <dbReference type="SAM" id="Phobius"/>
    </source>
</evidence>
<protein>
    <submittedName>
        <fullName evidence="3">C4-dicarboxylate ABC transporter</fullName>
    </submittedName>
</protein>
<feature type="transmembrane region" description="Helical" evidence="1">
    <location>
        <begin position="592"/>
        <end position="610"/>
    </location>
</feature>
<feature type="domain" description="TRAP C4-dicarboxylate transport system permease DctM subunit" evidence="2">
    <location>
        <begin position="135"/>
        <end position="621"/>
    </location>
</feature>
<feature type="transmembrane region" description="Helical" evidence="1">
    <location>
        <begin position="409"/>
        <end position="428"/>
    </location>
</feature>
<feature type="transmembrane region" description="Helical" evidence="1">
    <location>
        <begin position="125"/>
        <end position="141"/>
    </location>
</feature>
<feature type="transmembrane region" description="Helical" evidence="1">
    <location>
        <begin position="511"/>
        <end position="529"/>
    </location>
</feature>
<dbReference type="NCBIfam" id="TIGR02123">
    <property type="entry name" value="TRAP_fused"/>
    <property type="match status" value="1"/>
</dbReference>
<accession>A0ABQ1Q9S1</accession>
<feature type="transmembrane region" description="Helical" evidence="1">
    <location>
        <begin position="622"/>
        <end position="647"/>
    </location>
</feature>
<feature type="transmembrane region" description="Helical" evidence="1">
    <location>
        <begin position="66"/>
        <end position="83"/>
    </location>
</feature>
<comment type="caution">
    <text evidence="3">The sequence shown here is derived from an EMBL/GenBank/DDBJ whole genome shotgun (WGS) entry which is preliminary data.</text>
</comment>
<keyword evidence="4" id="KW-1185">Reference proteome</keyword>
<evidence type="ECO:0000259" key="2">
    <source>
        <dbReference type="Pfam" id="PF06808"/>
    </source>
</evidence>
<feature type="transmembrane region" description="Helical" evidence="1">
    <location>
        <begin position="39"/>
        <end position="60"/>
    </location>
</feature>
<keyword evidence="1" id="KW-1133">Transmembrane helix</keyword>
<gene>
    <name evidence="3" type="ORF">GCM10011389_27820</name>
</gene>
<dbReference type="Pfam" id="PF06808">
    <property type="entry name" value="DctM"/>
    <property type="match status" value="1"/>
</dbReference>
<feature type="transmembrane region" description="Helical" evidence="1">
    <location>
        <begin position="95"/>
        <end position="113"/>
    </location>
</feature>
<feature type="transmembrane region" description="Helical" evidence="1">
    <location>
        <begin position="194"/>
        <end position="217"/>
    </location>
</feature>
<keyword evidence="1" id="KW-0812">Transmembrane</keyword>
<sequence length="706" mass="76122">MSDKNNQDHTLSKEDQDALVKKYDVESSVRDLSGFVGKFVFFTLLAFSLYQVYFTVIYQIPAQMHRSIHLGFALMLIFLLFPARKKNLERGKLGWYDYVLAILSVGMGAYWPLNYDQIIARAGEMTQIDFYVGGLAILLVLEATRRAVGLPITIIATLFLAYAYWGRQMPDFLIHRGLDVDTIVQTMFFTTEGIFGTPLAVSSTFIFLFLLFGAFLVKTGVGQYFNDLAVALAGKRTGGPAKVAIFSSALQGTISGSSVANVVTSGSFTIPMMKRLGYRKEFSGAVEAAASTGGQLMPPIMGAAAFLMIEFIGIDYWSIAKAAAIPAVLYFTGIWIMTHFEAKRIGLRGLDDEEIPDKKEVLKKLYLLLPIVAIVFFLASGLSIILSALYGIFTTILVGLLREEKFRKIYPIAFVVGGIAYIIYKAIVNGGLADGWFVGGLIAGTIATIVVSYFFDGNFADTIDALVQGARTALGVVAATAAAGMIVGVVTKTGLGLKLANSLVSLANEQILLTLFFTMVAAIILGMGSPTTANYVITSTIAAPAIIALGVMELPAHLFVFYFGIIADITPPVALAAFAASGVSGGEPIRTGVNAAKLAIAAFIIPYMFVLQPELLMIDATFWGLIWILFTAIAGMIAIGAGMIGYWFRKVYWVERVLAVGGGLALIYPGGYSDTIGLVVFGGILAAQFLIKRELIGKPMPQRSRA</sequence>
<feature type="transmembrane region" description="Helical" evidence="1">
    <location>
        <begin position="667"/>
        <end position="691"/>
    </location>
</feature>
<feature type="transmembrane region" description="Helical" evidence="1">
    <location>
        <begin position="323"/>
        <end position="340"/>
    </location>
</feature>
<evidence type="ECO:0000313" key="4">
    <source>
        <dbReference type="Proteomes" id="UP000642571"/>
    </source>
</evidence>
<dbReference type="Proteomes" id="UP000642571">
    <property type="component" value="Unassembled WGS sequence"/>
</dbReference>
<proteinExistence type="predicted"/>
<dbReference type="InterPro" id="IPR010656">
    <property type="entry name" value="DctM"/>
</dbReference>
<dbReference type="InterPro" id="IPR011853">
    <property type="entry name" value="TRAP_DctM-Dct_fused"/>
</dbReference>
<keyword evidence="1" id="KW-0472">Membrane</keyword>
<dbReference type="PANTHER" id="PTHR43849:SF2">
    <property type="entry name" value="BLL3936 PROTEIN"/>
    <property type="match status" value="1"/>
</dbReference>
<evidence type="ECO:0000313" key="3">
    <source>
        <dbReference type="EMBL" id="GGD18520.1"/>
    </source>
</evidence>
<dbReference type="RefSeq" id="WP_188654737.1">
    <property type="nucleotide sequence ID" value="NZ_BMIN01000012.1"/>
</dbReference>
<feature type="transmembrane region" description="Helical" evidence="1">
    <location>
        <begin position="435"/>
        <end position="455"/>
    </location>
</feature>
<feature type="transmembrane region" description="Helical" evidence="1">
    <location>
        <begin position="148"/>
        <end position="165"/>
    </location>
</feature>
<feature type="transmembrane region" description="Helical" evidence="1">
    <location>
        <begin position="535"/>
        <end position="552"/>
    </location>
</feature>
<name>A0ABQ1Q9S1_9BACI</name>
<reference evidence="4" key="1">
    <citation type="journal article" date="2019" name="Int. J. Syst. Evol. Microbiol.">
        <title>The Global Catalogue of Microorganisms (GCM) 10K type strain sequencing project: providing services to taxonomists for standard genome sequencing and annotation.</title>
        <authorList>
            <consortium name="The Broad Institute Genomics Platform"/>
            <consortium name="The Broad Institute Genome Sequencing Center for Infectious Disease"/>
            <person name="Wu L."/>
            <person name="Ma J."/>
        </authorList>
    </citation>
    <scope>NUCLEOTIDE SEQUENCE [LARGE SCALE GENOMIC DNA]</scope>
    <source>
        <strain evidence="4">CGMCC 1.15353</strain>
    </source>
</reference>
<organism evidence="3 4">
    <name type="scientific">Pontibacillus salipaludis</name>
    <dbReference type="NCBI Taxonomy" id="1697394"/>
    <lineage>
        <taxon>Bacteria</taxon>
        <taxon>Bacillati</taxon>
        <taxon>Bacillota</taxon>
        <taxon>Bacilli</taxon>
        <taxon>Bacillales</taxon>
        <taxon>Bacillaceae</taxon>
        <taxon>Pontibacillus</taxon>
    </lineage>
</organism>
<feature type="transmembrane region" description="Helical" evidence="1">
    <location>
        <begin position="365"/>
        <end position="389"/>
    </location>
</feature>
<feature type="transmembrane region" description="Helical" evidence="1">
    <location>
        <begin position="559"/>
        <end position="580"/>
    </location>
</feature>
<feature type="transmembrane region" description="Helical" evidence="1">
    <location>
        <begin position="470"/>
        <end position="490"/>
    </location>
</feature>
<dbReference type="PANTHER" id="PTHR43849">
    <property type="entry name" value="BLL3936 PROTEIN"/>
    <property type="match status" value="1"/>
</dbReference>
<dbReference type="EMBL" id="BMIN01000012">
    <property type="protein sequence ID" value="GGD18520.1"/>
    <property type="molecule type" value="Genomic_DNA"/>
</dbReference>